<proteinExistence type="inferred from homology"/>
<dbReference type="PANTHER" id="PTHR43429:SF3">
    <property type="entry name" value="NITRITE REDUCTASE [NAD(P)H]"/>
    <property type="match status" value="1"/>
</dbReference>
<dbReference type="InterPro" id="IPR023753">
    <property type="entry name" value="FAD/NAD-binding_dom"/>
</dbReference>
<dbReference type="Pfam" id="PF07992">
    <property type="entry name" value="Pyr_redox_2"/>
    <property type="match status" value="1"/>
</dbReference>
<feature type="domain" description="FAD/NAD(P)-binding" evidence="6">
    <location>
        <begin position="5"/>
        <end position="298"/>
    </location>
</feature>
<keyword evidence="9" id="KW-1185">Reference proteome</keyword>
<evidence type="ECO:0000256" key="2">
    <source>
        <dbReference type="ARBA" id="ARBA00006442"/>
    </source>
</evidence>
<evidence type="ECO:0000313" key="8">
    <source>
        <dbReference type="EMBL" id="RRD01338.1"/>
    </source>
</evidence>
<dbReference type="SUPFAM" id="SSF51905">
    <property type="entry name" value="FAD/NAD(P)-binding domain"/>
    <property type="match status" value="2"/>
</dbReference>
<evidence type="ECO:0000256" key="1">
    <source>
        <dbReference type="ARBA" id="ARBA00001974"/>
    </source>
</evidence>
<sequence length="458" mass="49551">MTKPHLIIIGNGMASGRLLDEILKRNSEQYRITVFGAEGCGNYNRIMLSPVLAGEMTKDEIITHSKEWYLDQGITLHSGDPITTIDHDKQCLTSLAGTIFSYDKLVLATGSQPIIPTAAKNTGLSGICSFRNLKDVDQILSQASVSRHATVLGGGLLGLEAASALRQSGIEVTVVHRGQWLMNRQLDECAGKLLQNELEARGIKVLLNAEAIKFSGESSDCTGPEVPVPDTKPLTHICLDNNLKIATDMAVIAIGVSPNHSLAKSSGIECERGILVNHQLQSSHPNIYALGECTQFGKHTFGLVAPLWDQAGILADQLTEGTASRFSVKPCATKLKVSGINLFSAGEFIDAEDTQSLTCHDPKQNSYRKLLFREQKLVGVVLYGLVHDGNWYFDLIQQQKPVQHMVPDLIFGKQYCSFESTPGSSPRLNPEPASPLISQGTDTPPSVPKASLATGVIQ</sequence>
<evidence type="ECO:0000256" key="5">
    <source>
        <dbReference type="SAM" id="MobiDB-lite"/>
    </source>
</evidence>
<dbReference type="GO" id="GO:0016491">
    <property type="term" value="F:oxidoreductase activity"/>
    <property type="evidence" value="ECO:0007669"/>
    <property type="project" value="InterPro"/>
</dbReference>
<dbReference type="InterPro" id="IPR041575">
    <property type="entry name" value="Rubredoxin_C"/>
</dbReference>
<gene>
    <name evidence="8" type="ORF">EHS89_01910</name>
</gene>
<reference evidence="8 9" key="1">
    <citation type="submission" date="2018-11" db="EMBL/GenBank/DDBJ databases">
        <title>The draft genome sequence of Amphritea balenae JAMM 1525T.</title>
        <authorList>
            <person name="Fang Z."/>
            <person name="Zhang Y."/>
            <person name="Han X."/>
        </authorList>
    </citation>
    <scope>NUCLEOTIDE SEQUENCE [LARGE SCALE GENOMIC DNA]</scope>
    <source>
        <strain evidence="8 9">JAMM 1525</strain>
    </source>
</reference>
<dbReference type="AlphaFoldDB" id="A0A3P1SWD1"/>
<protein>
    <submittedName>
        <fullName evidence="8">NAD(P)/FAD-dependent oxidoreductase</fullName>
    </submittedName>
</protein>
<dbReference type="InterPro" id="IPR016156">
    <property type="entry name" value="FAD/NAD-linked_Rdtase_dimer_sf"/>
</dbReference>
<dbReference type="PANTHER" id="PTHR43429">
    <property type="entry name" value="PYRIDINE NUCLEOTIDE-DISULFIDE OXIDOREDUCTASE DOMAIN-CONTAINING"/>
    <property type="match status" value="1"/>
</dbReference>
<feature type="region of interest" description="Disordered" evidence="5">
    <location>
        <begin position="421"/>
        <end position="458"/>
    </location>
</feature>
<comment type="similarity">
    <text evidence="2">Belongs to the FAD-dependent oxidoreductase family.</text>
</comment>
<dbReference type="Gene3D" id="3.30.390.30">
    <property type="match status" value="1"/>
</dbReference>
<comment type="cofactor">
    <cofactor evidence="1">
        <name>FAD</name>
        <dbReference type="ChEBI" id="CHEBI:57692"/>
    </cofactor>
</comment>
<keyword evidence="4" id="KW-0274">FAD</keyword>
<evidence type="ECO:0000256" key="3">
    <source>
        <dbReference type="ARBA" id="ARBA00022630"/>
    </source>
</evidence>
<dbReference type="Proteomes" id="UP000267535">
    <property type="component" value="Unassembled WGS sequence"/>
</dbReference>
<organism evidence="8 9">
    <name type="scientific">Amphritea balenae</name>
    <dbReference type="NCBI Taxonomy" id="452629"/>
    <lineage>
        <taxon>Bacteria</taxon>
        <taxon>Pseudomonadati</taxon>
        <taxon>Pseudomonadota</taxon>
        <taxon>Gammaproteobacteria</taxon>
        <taxon>Oceanospirillales</taxon>
        <taxon>Oceanospirillaceae</taxon>
        <taxon>Amphritea</taxon>
    </lineage>
</organism>
<name>A0A3P1SWD1_9GAMM</name>
<dbReference type="EMBL" id="RQXV01000001">
    <property type="protein sequence ID" value="RRD01338.1"/>
    <property type="molecule type" value="Genomic_DNA"/>
</dbReference>
<comment type="caution">
    <text evidence="8">The sequence shown here is derived from an EMBL/GenBank/DDBJ whole genome shotgun (WGS) entry which is preliminary data.</text>
</comment>
<evidence type="ECO:0000256" key="4">
    <source>
        <dbReference type="ARBA" id="ARBA00022827"/>
    </source>
</evidence>
<dbReference type="Pfam" id="PF18267">
    <property type="entry name" value="Rubredoxin_C"/>
    <property type="match status" value="1"/>
</dbReference>
<dbReference type="OrthoDB" id="9768666at2"/>
<dbReference type="PRINTS" id="PR00368">
    <property type="entry name" value="FADPNR"/>
</dbReference>
<evidence type="ECO:0000313" key="9">
    <source>
        <dbReference type="Proteomes" id="UP000267535"/>
    </source>
</evidence>
<dbReference type="RefSeq" id="WP_124924411.1">
    <property type="nucleotide sequence ID" value="NZ_BMOH01000001.1"/>
</dbReference>
<evidence type="ECO:0000259" key="7">
    <source>
        <dbReference type="Pfam" id="PF18267"/>
    </source>
</evidence>
<keyword evidence="3" id="KW-0285">Flavoprotein</keyword>
<dbReference type="InterPro" id="IPR036188">
    <property type="entry name" value="FAD/NAD-bd_sf"/>
</dbReference>
<accession>A0A3P1SWD1</accession>
<feature type="domain" description="NADH-rubredoxin oxidoreductase C-terminal" evidence="7">
    <location>
        <begin position="332"/>
        <end position="400"/>
    </location>
</feature>
<evidence type="ECO:0000259" key="6">
    <source>
        <dbReference type="Pfam" id="PF07992"/>
    </source>
</evidence>
<dbReference type="InterPro" id="IPR050260">
    <property type="entry name" value="FAD-bd_OxRdtase"/>
</dbReference>
<dbReference type="Gene3D" id="3.50.50.60">
    <property type="entry name" value="FAD/NAD(P)-binding domain"/>
    <property type="match status" value="2"/>
</dbReference>